<dbReference type="EMBL" id="KB870806">
    <property type="protein sequence ID" value="EOA34900.1"/>
    <property type="molecule type" value="Genomic_DNA"/>
</dbReference>
<dbReference type="AlphaFoldDB" id="R0I9W2"/>
<sequence length="109" mass="12766">MLIQMLLSLGRLIMLSKILVLISFPLWYFRMGKKICQIQMSNLIRWILCLLRVKEYFEKDRLNHQQRLRRCMGKPLVAERAEAVGSEVVVANGFPTTKTLSQSKRKTQL</sequence>
<keyword evidence="1" id="KW-1133">Transmembrane helix</keyword>
<protein>
    <submittedName>
        <fullName evidence="2">Uncharacterized protein</fullName>
    </submittedName>
</protein>
<evidence type="ECO:0000313" key="2">
    <source>
        <dbReference type="EMBL" id="EOA34900.1"/>
    </source>
</evidence>
<dbReference type="Proteomes" id="UP000029121">
    <property type="component" value="Unassembled WGS sequence"/>
</dbReference>
<gene>
    <name evidence="2" type="ORF">CARUB_v10022486mg</name>
</gene>
<keyword evidence="1" id="KW-0472">Membrane</keyword>
<evidence type="ECO:0000313" key="3">
    <source>
        <dbReference type="Proteomes" id="UP000029121"/>
    </source>
</evidence>
<name>R0I9W2_9BRAS</name>
<feature type="transmembrane region" description="Helical" evidence="1">
    <location>
        <begin position="12"/>
        <end position="29"/>
    </location>
</feature>
<evidence type="ECO:0000256" key="1">
    <source>
        <dbReference type="SAM" id="Phobius"/>
    </source>
</evidence>
<keyword evidence="1" id="KW-0812">Transmembrane</keyword>
<organism evidence="2 3">
    <name type="scientific">Capsella rubella</name>
    <dbReference type="NCBI Taxonomy" id="81985"/>
    <lineage>
        <taxon>Eukaryota</taxon>
        <taxon>Viridiplantae</taxon>
        <taxon>Streptophyta</taxon>
        <taxon>Embryophyta</taxon>
        <taxon>Tracheophyta</taxon>
        <taxon>Spermatophyta</taxon>
        <taxon>Magnoliopsida</taxon>
        <taxon>eudicotyledons</taxon>
        <taxon>Gunneridae</taxon>
        <taxon>Pentapetalae</taxon>
        <taxon>rosids</taxon>
        <taxon>malvids</taxon>
        <taxon>Brassicales</taxon>
        <taxon>Brassicaceae</taxon>
        <taxon>Camelineae</taxon>
        <taxon>Capsella</taxon>
    </lineage>
</organism>
<proteinExistence type="predicted"/>
<accession>R0I9W2</accession>
<reference evidence="3" key="1">
    <citation type="journal article" date="2013" name="Nat. Genet.">
        <title>The Capsella rubella genome and the genomic consequences of rapid mating system evolution.</title>
        <authorList>
            <person name="Slotte T."/>
            <person name="Hazzouri K.M."/>
            <person name="Agren J.A."/>
            <person name="Koenig D."/>
            <person name="Maumus F."/>
            <person name="Guo Y.L."/>
            <person name="Steige K."/>
            <person name="Platts A.E."/>
            <person name="Escobar J.S."/>
            <person name="Newman L.K."/>
            <person name="Wang W."/>
            <person name="Mandakova T."/>
            <person name="Vello E."/>
            <person name="Smith L.M."/>
            <person name="Henz S.R."/>
            <person name="Steffen J."/>
            <person name="Takuno S."/>
            <person name="Brandvain Y."/>
            <person name="Coop G."/>
            <person name="Andolfatto P."/>
            <person name="Hu T.T."/>
            <person name="Blanchette M."/>
            <person name="Clark R.M."/>
            <person name="Quesneville H."/>
            <person name="Nordborg M."/>
            <person name="Gaut B.S."/>
            <person name="Lysak M.A."/>
            <person name="Jenkins J."/>
            <person name="Grimwood J."/>
            <person name="Chapman J."/>
            <person name="Prochnik S."/>
            <person name="Shu S."/>
            <person name="Rokhsar D."/>
            <person name="Schmutz J."/>
            <person name="Weigel D."/>
            <person name="Wright S.I."/>
        </authorList>
    </citation>
    <scope>NUCLEOTIDE SEQUENCE [LARGE SCALE GENOMIC DNA]</scope>
    <source>
        <strain evidence="3">cv. Monte Gargano</strain>
    </source>
</reference>
<keyword evidence="3" id="KW-1185">Reference proteome</keyword>